<dbReference type="RefSeq" id="WP_170289295.1">
    <property type="nucleotide sequence ID" value="NZ_WKKI01000002.1"/>
</dbReference>
<comment type="caution">
    <text evidence="6">The sequence shown here is derived from an EMBL/GenBank/DDBJ whole genome shotgun (WGS) entry which is preliminary data.</text>
</comment>
<dbReference type="PANTHER" id="PTHR22683">
    <property type="entry name" value="SPORULATION PROTEIN RELATED"/>
    <property type="match status" value="1"/>
</dbReference>
<dbReference type="PROSITE" id="PS50901">
    <property type="entry name" value="FTSK"/>
    <property type="match status" value="1"/>
</dbReference>
<evidence type="ECO:0000313" key="6">
    <source>
        <dbReference type="EMBL" id="MRX70831.1"/>
    </source>
</evidence>
<dbReference type="Gene3D" id="3.40.50.300">
    <property type="entry name" value="P-loop containing nucleotide triphosphate hydrolases"/>
    <property type="match status" value="1"/>
</dbReference>
<feature type="binding site" evidence="3">
    <location>
        <begin position="178"/>
        <end position="185"/>
    </location>
    <ligand>
        <name>ATP</name>
        <dbReference type="ChEBI" id="CHEBI:30616"/>
    </ligand>
</feature>
<keyword evidence="2 3" id="KW-0067">ATP-binding</keyword>
<evidence type="ECO:0000256" key="3">
    <source>
        <dbReference type="PROSITE-ProRule" id="PRU00289"/>
    </source>
</evidence>
<dbReference type="Proteomes" id="UP000448867">
    <property type="component" value="Unassembled WGS sequence"/>
</dbReference>
<gene>
    <name evidence="6" type="ORF">GJU40_01450</name>
</gene>
<dbReference type="InterPro" id="IPR050206">
    <property type="entry name" value="FtsK/SpoIIIE/SftA"/>
</dbReference>
<reference evidence="6 7" key="1">
    <citation type="submission" date="2019-11" db="EMBL/GenBank/DDBJ databases">
        <title>Bacillus lacus genome.</title>
        <authorList>
            <person name="Allen C.J."/>
            <person name="Newman J.D."/>
        </authorList>
    </citation>
    <scope>NUCLEOTIDE SEQUENCE [LARGE SCALE GENOMIC DNA]</scope>
    <source>
        <strain evidence="6 7">KCTC 33946</strain>
    </source>
</reference>
<feature type="domain" description="FtsK" evidence="5">
    <location>
        <begin position="160"/>
        <end position="350"/>
    </location>
</feature>
<dbReference type="SUPFAM" id="SSF52540">
    <property type="entry name" value="P-loop containing nucleoside triphosphate hydrolases"/>
    <property type="match status" value="1"/>
</dbReference>
<keyword evidence="6" id="KW-0131">Cell cycle</keyword>
<dbReference type="GO" id="GO:0051301">
    <property type="term" value="P:cell division"/>
    <property type="evidence" value="ECO:0007669"/>
    <property type="project" value="UniProtKB-KW"/>
</dbReference>
<dbReference type="AlphaFoldDB" id="A0A7X2IW10"/>
<accession>A0A7X2IW10</accession>
<dbReference type="PANTHER" id="PTHR22683:SF1">
    <property type="entry name" value="TYPE VII SECRETION SYSTEM PROTEIN ESSC"/>
    <property type="match status" value="1"/>
</dbReference>
<dbReference type="GO" id="GO:0005524">
    <property type="term" value="F:ATP binding"/>
    <property type="evidence" value="ECO:0007669"/>
    <property type="project" value="UniProtKB-UniRule"/>
</dbReference>
<organism evidence="6 7">
    <name type="scientific">Metabacillus lacus</name>
    <dbReference type="NCBI Taxonomy" id="1983721"/>
    <lineage>
        <taxon>Bacteria</taxon>
        <taxon>Bacillati</taxon>
        <taxon>Bacillota</taxon>
        <taxon>Bacilli</taxon>
        <taxon>Bacillales</taxon>
        <taxon>Bacillaceae</taxon>
        <taxon>Metabacillus</taxon>
    </lineage>
</organism>
<protein>
    <submittedName>
        <fullName evidence="6">Cell division protein FtsK</fullName>
    </submittedName>
</protein>
<evidence type="ECO:0000313" key="7">
    <source>
        <dbReference type="Proteomes" id="UP000448867"/>
    </source>
</evidence>
<evidence type="ECO:0000256" key="1">
    <source>
        <dbReference type="ARBA" id="ARBA00022741"/>
    </source>
</evidence>
<sequence>MMGGIILAAQIKAKGSGNDAEKIQTICANAGLTNKHGETIQLKRRTKKEWGMEYVYRIPLGLSFKDFQNKLHTLQDGLNAKDLILQWSDLSELRIRPDIIKQIKQLLKDKKEKYKEVELSWDGFLKIKVFNEKMKTNVLYDQDLLIRVKGWKVPVGLDRSNHLIKHDFEEIPHMVVGGGTRYGKSNYLNSLIVTLLKNQLDDVTFTLIDLKGGVEFSDYDGVKQVKRVAYEPEEALEALENAYIDMKNMQQHLRRMGKKKVQDAGINQRHFIIIDEVGELNPAEAVTKDERKLKEACQMYMSKIARLGAGLGFRQILATQYPTGDVIPRQCKQNSDAKLCFRVRNAVASRVVLDEEGAEALPRVKGRAIYQTDTRHVIQSAFIPEEEIRNTIAPLINIRPRKEDPDAKSHSENRKEHKHTLIIEEA</sequence>
<keyword evidence="6" id="KW-0132">Cell division</keyword>
<dbReference type="InterPro" id="IPR027417">
    <property type="entry name" value="P-loop_NTPase"/>
</dbReference>
<keyword evidence="7" id="KW-1185">Reference proteome</keyword>
<evidence type="ECO:0000256" key="4">
    <source>
        <dbReference type="SAM" id="MobiDB-lite"/>
    </source>
</evidence>
<dbReference type="InterPro" id="IPR002543">
    <property type="entry name" value="FtsK_dom"/>
</dbReference>
<dbReference type="GO" id="GO:0003677">
    <property type="term" value="F:DNA binding"/>
    <property type="evidence" value="ECO:0007669"/>
    <property type="project" value="InterPro"/>
</dbReference>
<evidence type="ECO:0000259" key="5">
    <source>
        <dbReference type="PROSITE" id="PS50901"/>
    </source>
</evidence>
<proteinExistence type="predicted"/>
<evidence type="ECO:0000256" key="2">
    <source>
        <dbReference type="ARBA" id="ARBA00022840"/>
    </source>
</evidence>
<dbReference type="EMBL" id="WKKI01000002">
    <property type="protein sequence ID" value="MRX70831.1"/>
    <property type="molecule type" value="Genomic_DNA"/>
</dbReference>
<keyword evidence="1 3" id="KW-0547">Nucleotide-binding</keyword>
<dbReference type="Pfam" id="PF01580">
    <property type="entry name" value="FtsK_SpoIIIE"/>
    <property type="match status" value="1"/>
</dbReference>
<name>A0A7X2IW10_9BACI</name>
<feature type="region of interest" description="Disordered" evidence="4">
    <location>
        <begin position="401"/>
        <end position="426"/>
    </location>
</feature>